<gene>
    <name evidence="1" type="ORF">Amon02_000454200</name>
</gene>
<keyword evidence="2" id="KW-1185">Reference proteome</keyword>
<evidence type="ECO:0000313" key="1">
    <source>
        <dbReference type="EMBL" id="GME80625.1"/>
    </source>
</evidence>
<evidence type="ECO:0000313" key="2">
    <source>
        <dbReference type="Proteomes" id="UP001165064"/>
    </source>
</evidence>
<organism evidence="1 2">
    <name type="scientific">Ambrosiozyma monospora</name>
    <name type="common">Yeast</name>
    <name type="synonym">Endomycopsis monosporus</name>
    <dbReference type="NCBI Taxonomy" id="43982"/>
    <lineage>
        <taxon>Eukaryota</taxon>
        <taxon>Fungi</taxon>
        <taxon>Dikarya</taxon>
        <taxon>Ascomycota</taxon>
        <taxon>Saccharomycotina</taxon>
        <taxon>Pichiomycetes</taxon>
        <taxon>Pichiales</taxon>
        <taxon>Pichiaceae</taxon>
        <taxon>Ambrosiozyma</taxon>
    </lineage>
</organism>
<sequence length="541" mass="59067">MVSIPNVLCCAGRRNKKKNAGQKKASTTIPSKKSHANIEMKDVKQPADVKDKDDKPIAKDAAVSKDVEVSNSPESTPEATNVQNPLVGAQEAKDTTESKPVSKDVVSSNEVSKDSTTPVAPPKKELNNVPTPKELAVLSEKLPKEENAVSSEKEEPVTTEKKVSEKKIDLTANTKDKAVGSEKTVDSKATPEVDQKAASKAISTEATEKTIGTPKKDSETVVEPKQTVQKKTVVAKDAVKKDASSEKLVFPKVVSRNVSINLDSKSAAAPVGQTPTNKSIYQSRSNFGVNFGSLFVQEKWIYDRFFINNTNYELDAIRAYIGQYGTDKTKSDLEDHWNNYCSDSDWSWLQSKGVTAVRIPVGYWTVGGGQFTSSTDFAAISSVYVNAWNILIEKYIKKAAQYNIGVLVDLHAVPKGANTDGSSGEQFSTPNFWNDTASQTIACNALNYMAGQLSSYDNVTGIQVVNESVFDNNATAQKSYYKNAISTIRSSNGTVPIIISDGWWTDQWVQWIRENGGPGLGVVIDNHVYRCYSDSDKMLTL</sequence>
<protein>
    <submittedName>
        <fullName evidence="1">Unnamed protein product</fullName>
    </submittedName>
</protein>
<name>A0ACB5T475_AMBMO</name>
<dbReference type="EMBL" id="BSXS01003141">
    <property type="protein sequence ID" value="GME80625.1"/>
    <property type="molecule type" value="Genomic_DNA"/>
</dbReference>
<reference evidence="1" key="1">
    <citation type="submission" date="2023-04" db="EMBL/GenBank/DDBJ databases">
        <title>Ambrosiozyma monospora NBRC 10751.</title>
        <authorList>
            <person name="Ichikawa N."/>
            <person name="Sato H."/>
            <person name="Tonouchi N."/>
        </authorList>
    </citation>
    <scope>NUCLEOTIDE SEQUENCE</scope>
    <source>
        <strain evidence="1">NBRC 10751</strain>
    </source>
</reference>
<proteinExistence type="predicted"/>
<dbReference type="Proteomes" id="UP001165064">
    <property type="component" value="Unassembled WGS sequence"/>
</dbReference>
<comment type="caution">
    <text evidence="1">The sequence shown here is derived from an EMBL/GenBank/DDBJ whole genome shotgun (WGS) entry which is preliminary data.</text>
</comment>
<accession>A0ACB5T475</accession>